<dbReference type="InterPro" id="IPR008949">
    <property type="entry name" value="Isoprenoid_synthase_dom_sf"/>
</dbReference>
<reference evidence="3 4" key="1">
    <citation type="journal article" date="2018" name="Front. Microbiol.">
        <title>Genome-Wide Analysis of Corynespora cassiicola Leaf Fall Disease Putative Effectors.</title>
        <authorList>
            <person name="Lopez D."/>
            <person name="Ribeiro S."/>
            <person name="Label P."/>
            <person name="Fumanal B."/>
            <person name="Venisse J.S."/>
            <person name="Kohler A."/>
            <person name="de Oliveira R.R."/>
            <person name="Labutti K."/>
            <person name="Lipzen A."/>
            <person name="Lail K."/>
            <person name="Bauer D."/>
            <person name="Ohm R.A."/>
            <person name="Barry K.W."/>
            <person name="Spatafora J."/>
            <person name="Grigoriev I.V."/>
            <person name="Martin F.M."/>
            <person name="Pujade-Renaud V."/>
        </authorList>
    </citation>
    <scope>NUCLEOTIDE SEQUENCE [LARGE SCALE GENOMIC DNA]</scope>
    <source>
        <strain evidence="3 4">Philippines</strain>
    </source>
</reference>
<dbReference type="STRING" id="1448308.A0A2T2P6H7"/>
<comment type="similarity">
    <text evidence="1">Belongs to the trichodiene synthase family.</text>
</comment>
<dbReference type="GO" id="GO:0016838">
    <property type="term" value="F:carbon-oxygen lyase activity, acting on phosphates"/>
    <property type="evidence" value="ECO:0007669"/>
    <property type="project" value="InterPro"/>
</dbReference>
<dbReference type="AlphaFoldDB" id="A0A2T2P6H7"/>
<dbReference type="InterPro" id="IPR024652">
    <property type="entry name" value="Trichodiene_synth"/>
</dbReference>
<dbReference type="EMBL" id="KZ678129">
    <property type="protein sequence ID" value="PSN73294.1"/>
    <property type="molecule type" value="Genomic_DNA"/>
</dbReference>
<dbReference type="SUPFAM" id="SSF48576">
    <property type="entry name" value="Terpenoid synthases"/>
    <property type="match status" value="1"/>
</dbReference>
<dbReference type="SFLD" id="SFLDG01021">
    <property type="entry name" value="Trichodiene_Synthase_Like"/>
    <property type="match status" value="1"/>
</dbReference>
<dbReference type="Pfam" id="PF06330">
    <property type="entry name" value="TRI5"/>
    <property type="match status" value="1"/>
</dbReference>
<evidence type="ECO:0000313" key="3">
    <source>
        <dbReference type="EMBL" id="PSN73294.1"/>
    </source>
</evidence>
<dbReference type="OrthoDB" id="2998174at2759"/>
<evidence type="ECO:0000256" key="2">
    <source>
        <dbReference type="ARBA" id="ARBA00023239"/>
    </source>
</evidence>
<name>A0A2T2P6H7_CORCC</name>
<protein>
    <submittedName>
        <fullName evidence="3">Terpenoid synthase</fullName>
    </submittedName>
</protein>
<dbReference type="Proteomes" id="UP000240883">
    <property type="component" value="Unassembled WGS sequence"/>
</dbReference>
<gene>
    <name evidence="3" type="ORF">BS50DRAFT_482718</name>
</gene>
<accession>A0A2T2P6H7</accession>
<organism evidence="3 4">
    <name type="scientific">Corynespora cassiicola Philippines</name>
    <dbReference type="NCBI Taxonomy" id="1448308"/>
    <lineage>
        <taxon>Eukaryota</taxon>
        <taxon>Fungi</taxon>
        <taxon>Dikarya</taxon>
        <taxon>Ascomycota</taxon>
        <taxon>Pezizomycotina</taxon>
        <taxon>Dothideomycetes</taxon>
        <taxon>Pleosporomycetidae</taxon>
        <taxon>Pleosporales</taxon>
        <taxon>Corynesporascaceae</taxon>
        <taxon>Corynespora</taxon>
    </lineage>
</organism>
<evidence type="ECO:0000256" key="1">
    <source>
        <dbReference type="ARBA" id="ARBA00007946"/>
    </source>
</evidence>
<sequence>MELSHLGNVSKEEYGEILSKFLIDIDFYMPPFGYDFTLENLVMEYFQKQPNWPAHLTKRAVGMAKWMSTGLGMCYPFAEKDIQVAYGIHATYVLFIDDIIHELGDALDEFEARLVKGQPQKSPILQSLVNFLLDNDTYMGPYAAAMNTKATIEFICGCIMERNYDGKIKPPVGAKKFPGYFREKTGYTEPYAHFCFPEAMYPEKDYLHVYMPCVQDLIEFISYANDILSFYKESVIGPERLNYVCNIANTHGLSASDALKLVCKNVTENVLTTRQVLKDYPDMVDTVDEFFRGYVAWYINQTRYHLTDIEIRDAQGNLFELTPAEPEQKPTGMDARKDSLTKDCLTSEVREILAEA</sequence>
<evidence type="ECO:0000313" key="4">
    <source>
        <dbReference type="Proteomes" id="UP000240883"/>
    </source>
</evidence>
<keyword evidence="2" id="KW-0456">Lyase</keyword>
<keyword evidence="4" id="KW-1185">Reference proteome</keyword>
<dbReference type="SFLD" id="SFLDS00005">
    <property type="entry name" value="Isoprenoid_Synthase_Type_I"/>
    <property type="match status" value="1"/>
</dbReference>
<proteinExistence type="inferred from homology"/>
<dbReference type="Gene3D" id="1.10.600.10">
    <property type="entry name" value="Farnesyl Diphosphate Synthase"/>
    <property type="match status" value="1"/>
</dbReference>